<accession>A0AAE3SDB5</accession>
<gene>
    <name evidence="1" type="ORF">OM075_01700</name>
</gene>
<sequence length="399" mass="46705">MTNLYFIHRFPFTKEAYIRDEFDYFLKLGYNVKYLDVSQFLKKKKLILSYAQDLEKHVISFKSKQDFKNFIHKNKKNSLIISDVGFRLNSAWLYINIFKNNIPYVLFENAVLPKVDHKSMKLGFIKFLARFDLKKIYQKPIELLCFYYANLIKRPATSIISSKEKVSSSKRPLLGKDTNIKYTASLDFISASSVDDNNLIKEPYAVFIDQYFIHHPDFKTNHIIHHFTAEQYYGELNQFLNQFSKQTGLKIVIAAHPRRINTVNSNFNSDFDLYYNKTAQLVKYAEVSLIHFSTAINYSVIYNKPFILLGSDCFSKSSVKEEISAFANFFEVNVLNATKYLNHNIEVESFKSMNTKDKYTEFFNLFIKSPNAESITFKDAIEDIIQFQEAKSDLNVEII</sequence>
<dbReference type="AlphaFoldDB" id="A0AAE3SDB5"/>
<dbReference type="EMBL" id="JAPDPJ010000001">
    <property type="protein sequence ID" value="MCW3785158.1"/>
    <property type="molecule type" value="Genomic_DNA"/>
</dbReference>
<keyword evidence="2" id="KW-1185">Reference proteome</keyword>
<dbReference type="Proteomes" id="UP001209229">
    <property type="component" value="Unassembled WGS sequence"/>
</dbReference>
<proteinExistence type="predicted"/>
<name>A0AAE3SDB5_9BACT</name>
<dbReference type="RefSeq" id="WP_301188729.1">
    <property type="nucleotide sequence ID" value="NZ_JAPDPJ010000001.1"/>
</dbReference>
<organism evidence="1 2">
    <name type="scientific">Plebeiibacterium sediminum</name>
    <dbReference type="NCBI Taxonomy" id="2992112"/>
    <lineage>
        <taxon>Bacteria</taxon>
        <taxon>Pseudomonadati</taxon>
        <taxon>Bacteroidota</taxon>
        <taxon>Bacteroidia</taxon>
        <taxon>Marinilabiliales</taxon>
        <taxon>Marinilabiliaceae</taxon>
        <taxon>Plebeiibacterium</taxon>
    </lineage>
</organism>
<evidence type="ECO:0000313" key="1">
    <source>
        <dbReference type="EMBL" id="MCW3785158.1"/>
    </source>
</evidence>
<protein>
    <submittedName>
        <fullName evidence="1">Uncharacterized protein</fullName>
    </submittedName>
</protein>
<reference evidence="1" key="1">
    <citation type="submission" date="2022-10" db="EMBL/GenBank/DDBJ databases">
        <authorList>
            <person name="Yu W.X."/>
        </authorList>
    </citation>
    <scope>NUCLEOTIDE SEQUENCE</scope>
    <source>
        <strain evidence="1">AAT</strain>
    </source>
</reference>
<evidence type="ECO:0000313" key="2">
    <source>
        <dbReference type="Proteomes" id="UP001209229"/>
    </source>
</evidence>
<comment type="caution">
    <text evidence="1">The sequence shown here is derived from an EMBL/GenBank/DDBJ whole genome shotgun (WGS) entry which is preliminary data.</text>
</comment>